<dbReference type="InterPro" id="IPR001969">
    <property type="entry name" value="Aspartic_peptidase_AS"/>
</dbReference>
<keyword evidence="2" id="KW-1185">Reference proteome</keyword>
<dbReference type="GO" id="GO:0004190">
    <property type="term" value="F:aspartic-type endopeptidase activity"/>
    <property type="evidence" value="ECO:0007669"/>
    <property type="project" value="InterPro"/>
</dbReference>
<evidence type="ECO:0008006" key="3">
    <source>
        <dbReference type="Google" id="ProtNLM"/>
    </source>
</evidence>
<gene>
    <name evidence="1" type="ORF">NDU88_001064</name>
</gene>
<proteinExistence type="predicted"/>
<reference evidence="1" key="1">
    <citation type="journal article" date="2022" name="bioRxiv">
        <title>Sequencing and chromosome-scale assembly of the giantPleurodeles waltlgenome.</title>
        <authorList>
            <person name="Brown T."/>
            <person name="Elewa A."/>
            <person name="Iarovenko S."/>
            <person name="Subramanian E."/>
            <person name="Araus A.J."/>
            <person name="Petzold A."/>
            <person name="Susuki M."/>
            <person name="Suzuki K.-i.T."/>
            <person name="Hayashi T."/>
            <person name="Toyoda A."/>
            <person name="Oliveira C."/>
            <person name="Osipova E."/>
            <person name="Leigh N.D."/>
            <person name="Simon A."/>
            <person name="Yun M.H."/>
        </authorList>
    </citation>
    <scope>NUCLEOTIDE SEQUENCE</scope>
    <source>
        <strain evidence="1">20211129_DDA</strain>
        <tissue evidence="1">Liver</tissue>
    </source>
</reference>
<dbReference type="GO" id="GO:0006508">
    <property type="term" value="P:proteolysis"/>
    <property type="evidence" value="ECO:0007669"/>
    <property type="project" value="InterPro"/>
</dbReference>
<name>A0AAV7R634_PLEWA</name>
<dbReference type="PROSITE" id="PS00141">
    <property type="entry name" value="ASP_PROTEASE"/>
    <property type="match status" value="1"/>
</dbReference>
<comment type="caution">
    <text evidence="1">The sequence shown here is derived from an EMBL/GenBank/DDBJ whole genome shotgun (WGS) entry which is preliminary data.</text>
</comment>
<dbReference type="EMBL" id="JANPWB010000009">
    <property type="protein sequence ID" value="KAJ1148227.1"/>
    <property type="molecule type" value="Genomic_DNA"/>
</dbReference>
<dbReference type="AlphaFoldDB" id="A0AAV7R634"/>
<organism evidence="1 2">
    <name type="scientific">Pleurodeles waltl</name>
    <name type="common">Iberian ribbed newt</name>
    <dbReference type="NCBI Taxonomy" id="8319"/>
    <lineage>
        <taxon>Eukaryota</taxon>
        <taxon>Metazoa</taxon>
        <taxon>Chordata</taxon>
        <taxon>Craniata</taxon>
        <taxon>Vertebrata</taxon>
        <taxon>Euteleostomi</taxon>
        <taxon>Amphibia</taxon>
        <taxon>Batrachia</taxon>
        <taxon>Caudata</taxon>
        <taxon>Salamandroidea</taxon>
        <taxon>Salamandridae</taxon>
        <taxon>Pleurodelinae</taxon>
        <taxon>Pleurodeles</taxon>
    </lineage>
</organism>
<sequence>MFILPRPTAGKDKAKISQIDIAEEELTDSFKNVLLTIDTVGASQNKCKGPICSATICSVNLDVMADSGSPITILSDVTFDRLWSGKQLQRTDVNPKAFGEFDIAMKGFFTDVLDFKSRCINTKIYVAERGRDILGWQDQAKLCIILRPGHCVPVILGDVPVLSVLEGKLQLDRCSVKSV</sequence>
<evidence type="ECO:0000313" key="1">
    <source>
        <dbReference type="EMBL" id="KAJ1148227.1"/>
    </source>
</evidence>
<dbReference type="Proteomes" id="UP001066276">
    <property type="component" value="Chromosome 5"/>
</dbReference>
<dbReference type="SUPFAM" id="SSF50630">
    <property type="entry name" value="Acid proteases"/>
    <property type="match status" value="1"/>
</dbReference>
<accession>A0AAV7R634</accession>
<dbReference type="InterPro" id="IPR021109">
    <property type="entry name" value="Peptidase_aspartic_dom_sf"/>
</dbReference>
<evidence type="ECO:0000313" key="2">
    <source>
        <dbReference type="Proteomes" id="UP001066276"/>
    </source>
</evidence>
<protein>
    <recommendedName>
        <fullName evidence="3">Peptidase A2 domain-containing protein</fullName>
    </recommendedName>
</protein>